<feature type="domain" description="4Fe-4S ferredoxin-type" evidence="4">
    <location>
        <begin position="35"/>
        <end position="65"/>
    </location>
</feature>
<dbReference type="InterPro" id="IPR017900">
    <property type="entry name" value="4Fe4S_Fe_S_CS"/>
</dbReference>
<keyword evidence="3" id="KW-0411">Iron-sulfur</keyword>
<comment type="caution">
    <text evidence="5">The sequence shown here is derived from an EMBL/GenBank/DDBJ whole genome shotgun (WGS) entry which is preliminary data.</text>
</comment>
<dbReference type="GO" id="GO:0046872">
    <property type="term" value="F:metal ion binding"/>
    <property type="evidence" value="ECO:0007669"/>
    <property type="project" value="UniProtKB-KW"/>
</dbReference>
<sequence length="326" mass="35799">MVSIQIDTKSCTGCGLCVELCPLSVFDFAAPGGNSVPEVKRPEACCACMTCSGKCPQSAIRVAQSDPPKRWLDDESESPAVLLDQEEETRYKEYASVLDGILKLRWKPVAVTLIQQGEPFPHVPVPRVKLRYCQSLIMARRGKQILMPPSSHACPDGTSILGLTKIPPKLASGDIYIKLGKLASREAAQTLVNGRSTLPEESIRATLVTPLDDPVLRADIVVIIAPPETMMWLSMASTYFTGRRMNFQMGSYNAQCLETTVYPYTTREINLSLGCYGCRAISDLSDDLMFMGIPLEKMEQLIAGLTHLGRKAIPDARSKTYLPPLI</sequence>
<evidence type="ECO:0000259" key="4">
    <source>
        <dbReference type="PROSITE" id="PS51379"/>
    </source>
</evidence>
<name>A0A9W6D1R1_9BACT</name>
<dbReference type="PANTHER" id="PTHR37954:SF3">
    <property type="entry name" value="DUF169 DOMAIN-CONTAINING PROTEIN"/>
    <property type="match status" value="1"/>
</dbReference>
<dbReference type="EMBL" id="BSDR01000001">
    <property type="protein sequence ID" value="GLI33023.1"/>
    <property type="molecule type" value="Genomic_DNA"/>
</dbReference>
<dbReference type="Pfam" id="PF02596">
    <property type="entry name" value="DUF169"/>
    <property type="match status" value="1"/>
</dbReference>
<dbReference type="Gene3D" id="3.30.70.20">
    <property type="match status" value="1"/>
</dbReference>
<dbReference type="PROSITE" id="PS00198">
    <property type="entry name" value="4FE4S_FER_1"/>
    <property type="match status" value="2"/>
</dbReference>
<dbReference type="Proteomes" id="UP001144372">
    <property type="component" value="Unassembled WGS sequence"/>
</dbReference>
<dbReference type="RefSeq" id="WP_281792040.1">
    <property type="nucleotide sequence ID" value="NZ_BSDR01000001.1"/>
</dbReference>
<keyword evidence="6" id="KW-1185">Reference proteome</keyword>
<dbReference type="Pfam" id="PF00037">
    <property type="entry name" value="Fer4"/>
    <property type="match status" value="1"/>
</dbReference>
<evidence type="ECO:0000256" key="2">
    <source>
        <dbReference type="ARBA" id="ARBA00023004"/>
    </source>
</evidence>
<reference evidence="5" key="1">
    <citation type="submission" date="2022-12" db="EMBL/GenBank/DDBJ databases">
        <title>Reference genome sequencing for broad-spectrum identification of bacterial and archaeal isolates by mass spectrometry.</title>
        <authorList>
            <person name="Sekiguchi Y."/>
            <person name="Tourlousse D.M."/>
        </authorList>
    </citation>
    <scope>NUCLEOTIDE SEQUENCE</scope>
    <source>
        <strain evidence="5">ASRB1</strain>
    </source>
</reference>
<keyword evidence="1" id="KW-0479">Metal-binding</keyword>
<dbReference type="GO" id="GO:0051536">
    <property type="term" value="F:iron-sulfur cluster binding"/>
    <property type="evidence" value="ECO:0007669"/>
    <property type="project" value="UniProtKB-KW"/>
</dbReference>
<dbReference type="PANTHER" id="PTHR37954">
    <property type="entry name" value="BLL4979 PROTEIN"/>
    <property type="match status" value="1"/>
</dbReference>
<dbReference type="SUPFAM" id="SSF54862">
    <property type="entry name" value="4Fe-4S ferredoxins"/>
    <property type="match status" value="1"/>
</dbReference>
<evidence type="ECO:0000256" key="1">
    <source>
        <dbReference type="ARBA" id="ARBA00022723"/>
    </source>
</evidence>
<proteinExistence type="predicted"/>
<feature type="domain" description="4Fe-4S ferredoxin-type" evidence="4">
    <location>
        <begin position="2"/>
        <end position="31"/>
    </location>
</feature>
<protein>
    <recommendedName>
        <fullName evidence="4">4Fe-4S ferredoxin-type domain-containing protein</fullName>
    </recommendedName>
</protein>
<organism evidence="5 6">
    <name type="scientific">Desulforhabdus amnigena</name>
    <dbReference type="NCBI Taxonomy" id="40218"/>
    <lineage>
        <taxon>Bacteria</taxon>
        <taxon>Pseudomonadati</taxon>
        <taxon>Thermodesulfobacteriota</taxon>
        <taxon>Syntrophobacteria</taxon>
        <taxon>Syntrophobacterales</taxon>
        <taxon>Syntrophobacteraceae</taxon>
        <taxon>Desulforhabdus</taxon>
    </lineage>
</organism>
<keyword evidence="2" id="KW-0408">Iron</keyword>
<accession>A0A9W6D1R1</accession>
<evidence type="ECO:0000313" key="5">
    <source>
        <dbReference type="EMBL" id="GLI33023.1"/>
    </source>
</evidence>
<dbReference type="InterPro" id="IPR003748">
    <property type="entry name" value="DUF169"/>
</dbReference>
<evidence type="ECO:0000256" key="3">
    <source>
        <dbReference type="ARBA" id="ARBA00023014"/>
    </source>
</evidence>
<dbReference type="InterPro" id="IPR017896">
    <property type="entry name" value="4Fe4S_Fe-S-bd"/>
</dbReference>
<dbReference type="PROSITE" id="PS51379">
    <property type="entry name" value="4FE4S_FER_2"/>
    <property type="match status" value="2"/>
</dbReference>
<evidence type="ECO:0000313" key="6">
    <source>
        <dbReference type="Proteomes" id="UP001144372"/>
    </source>
</evidence>
<gene>
    <name evidence="5" type="ORF">DAMNIGENAA_04560</name>
</gene>
<dbReference type="AlphaFoldDB" id="A0A9W6D1R1"/>